<dbReference type="InterPro" id="IPR001099">
    <property type="entry name" value="Chalcone/stilbene_synt_N"/>
</dbReference>
<feature type="domain" description="Chalcone/stilbene synthase C-terminal" evidence="6">
    <location>
        <begin position="231"/>
        <end position="368"/>
    </location>
</feature>
<organism evidence="7 8">
    <name type="scientific">Ramalina farinacea</name>
    <dbReference type="NCBI Taxonomy" id="258253"/>
    <lineage>
        <taxon>Eukaryota</taxon>
        <taxon>Fungi</taxon>
        <taxon>Dikarya</taxon>
        <taxon>Ascomycota</taxon>
        <taxon>Pezizomycotina</taxon>
        <taxon>Lecanoromycetes</taxon>
        <taxon>OSLEUM clade</taxon>
        <taxon>Lecanoromycetidae</taxon>
        <taxon>Lecanorales</taxon>
        <taxon>Lecanorineae</taxon>
        <taxon>Ramalinaceae</taxon>
        <taxon>Ramalina</taxon>
    </lineage>
</organism>
<gene>
    <name evidence="7" type="ORF">OHK93_008182</name>
</gene>
<dbReference type="AlphaFoldDB" id="A0AA43QLY7"/>
<comment type="similarity">
    <text evidence="1 3">Belongs to the thiolase-like superfamily. Chalcone/stilbene synthases family.</text>
</comment>
<dbReference type="InterPro" id="IPR016039">
    <property type="entry name" value="Thiolase-like"/>
</dbReference>
<dbReference type="Proteomes" id="UP001161017">
    <property type="component" value="Unassembled WGS sequence"/>
</dbReference>
<evidence type="ECO:0000256" key="4">
    <source>
        <dbReference type="SAM" id="MobiDB-lite"/>
    </source>
</evidence>
<dbReference type="CDD" id="cd00831">
    <property type="entry name" value="CHS_like"/>
    <property type="match status" value="1"/>
</dbReference>
<feature type="region of interest" description="Disordered" evidence="4">
    <location>
        <begin position="375"/>
        <end position="413"/>
    </location>
</feature>
<dbReference type="GO" id="GO:0016747">
    <property type="term" value="F:acyltransferase activity, transferring groups other than amino-acyl groups"/>
    <property type="evidence" value="ECO:0007669"/>
    <property type="project" value="InterPro"/>
</dbReference>
<evidence type="ECO:0000256" key="1">
    <source>
        <dbReference type="ARBA" id="ARBA00005531"/>
    </source>
</evidence>
<dbReference type="Gene3D" id="3.40.47.10">
    <property type="match status" value="2"/>
</dbReference>
<evidence type="ECO:0000256" key="2">
    <source>
        <dbReference type="ARBA" id="ARBA00022679"/>
    </source>
</evidence>
<evidence type="ECO:0000259" key="5">
    <source>
        <dbReference type="Pfam" id="PF00195"/>
    </source>
</evidence>
<keyword evidence="3" id="KW-0012">Acyltransferase</keyword>
<dbReference type="Pfam" id="PF00195">
    <property type="entry name" value="Chal_sti_synt_N"/>
    <property type="match status" value="1"/>
</dbReference>
<evidence type="ECO:0000313" key="8">
    <source>
        <dbReference type="Proteomes" id="UP001161017"/>
    </source>
</evidence>
<sequence>MHPTAPNGATAHDHFEDDLNLSILGFGVDYPPYRHGPEALETLANRIETRASVGYVDHPLVNQPEPPTIKQLDDNFREEGVRLSVNACKKAIDEWGGNPNEITHIVSTTCTNSANPGFDHFVRKELGIRSGVERVLLHGIGCSGGLAAIRTASNLALGSSYRKKPARVLVVACEISTLLVRSELESVDRDQAVRIGVCLFSDCASACVLSNNVGNDTGSNPVFDILGWKHEILQDTEKDLGFDVDPMGWKVILTTQVPALASAAVSPAFEELTASIPSLCGPDRPRKPADFDWALHPGGSTIITGVQQAVGLTEANLRASYEIYMNYGNSSSATIMAVMNKLRSSEGKEDVVACAFGPGISLEMMALRRRKPATNGHVELNGHSKTKGSSLMNGSTDTNGIPEAFGLPAEEVD</sequence>
<dbReference type="PANTHER" id="PTHR11877">
    <property type="entry name" value="HYDROXYMETHYLGLUTARYL-COA SYNTHASE"/>
    <property type="match status" value="1"/>
</dbReference>
<accession>A0AA43QLY7</accession>
<protein>
    <recommendedName>
        <fullName evidence="9">Chalcone synthase</fullName>
    </recommendedName>
</protein>
<keyword evidence="2 3" id="KW-0808">Transferase</keyword>
<name>A0AA43QLY7_9LECA</name>
<dbReference type="GO" id="GO:0030639">
    <property type="term" value="P:polyketide biosynthetic process"/>
    <property type="evidence" value="ECO:0007669"/>
    <property type="project" value="TreeGrafter"/>
</dbReference>
<evidence type="ECO:0008006" key="9">
    <source>
        <dbReference type="Google" id="ProtNLM"/>
    </source>
</evidence>
<reference evidence="7" key="1">
    <citation type="journal article" date="2023" name="Genome Biol. Evol.">
        <title>First Whole Genome Sequence and Flow Cytometry Genome Size Data for the Lichen-Forming Fungus Ramalina farinacea (Ascomycota).</title>
        <authorList>
            <person name="Llewellyn T."/>
            <person name="Mian S."/>
            <person name="Hill R."/>
            <person name="Leitch I.J."/>
            <person name="Gaya E."/>
        </authorList>
    </citation>
    <scope>NUCLEOTIDE SEQUENCE</scope>
    <source>
        <strain evidence="7">LIQ254RAFAR</strain>
    </source>
</reference>
<feature type="domain" description="Chalcone/stilbene synthase N-terminal" evidence="5">
    <location>
        <begin position="57"/>
        <end position="210"/>
    </location>
</feature>
<dbReference type="PANTHER" id="PTHR11877:SF46">
    <property type="entry name" value="TYPE III POLYKETIDE SYNTHASE A"/>
    <property type="match status" value="1"/>
</dbReference>
<dbReference type="SUPFAM" id="SSF53901">
    <property type="entry name" value="Thiolase-like"/>
    <property type="match status" value="2"/>
</dbReference>
<evidence type="ECO:0000259" key="6">
    <source>
        <dbReference type="Pfam" id="PF02797"/>
    </source>
</evidence>
<dbReference type="EMBL" id="JAPUFD010000008">
    <property type="protein sequence ID" value="MDI1488905.1"/>
    <property type="molecule type" value="Genomic_DNA"/>
</dbReference>
<dbReference type="InterPro" id="IPR011141">
    <property type="entry name" value="Polyketide_synthase_type-III"/>
</dbReference>
<proteinExistence type="inferred from homology"/>
<keyword evidence="8" id="KW-1185">Reference proteome</keyword>
<evidence type="ECO:0000313" key="7">
    <source>
        <dbReference type="EMBL" id="MDI1488905.1"/>
    </source>
</evidence>
<evidence type="ECO:0000256" key="3">
    <source>
        <dbReference type="RuleBase" id="RU003633"/>
    </source>
</evidence>
<feature type="compositionally biased region" description="Polar residues" evidence="4">
    <location>
        <begin position="387"/>
        <end position="399"/>
    </location>
</feature>
<dbReference type="InterPro" id="IPR012328">
    <property type="entry name" value="Chalcone/stilbene_synt_C"/>
</dbReference>
<comment type="caution">
    <text evidence="7">The sequence shown here is derived from an EMBL/GenBank/DDBJ whole genome shotgun (WGS) entry which is preliminary data.</text>
</comment>
<dbReference type="Pfam" id="PF02797">
    <property type="entry name" value="Chal_sti_synt_C"/>
    <property type="match status" value="1"/>
</dbReference>